<dbReference type="InterPro" id="IPR011009">
    <property type="entry name" value="Kinase-like_dom_sf"/>
</dbReference>
<dbReference type="GO" id="GO:0005524">
    <property type="term" value="F:ATP binding"/>
    <property type="evidence" value="ECO:0007669"/>
    <property type="project" value="UniProtKB-KW"/>
</dbReference>
<feature type="domain" description="RIO-type" evidence="11">
    <location>
        <begin position="26"/>
        <end position="99"/>
    </location>
</feature>
<evidence type="ECO:0000256" key="8">
    <source>
        <dbReference type="ARBA" id="ARBA00048679"/>
    </source>
</evidence>
<dbReference type="Proteomes" id="UP000268093">
    <property type="component" value="Unassembled WGS sequence"/>
</dbReference>
<evidence type="ECO:0000259" key="11">
    <source>
        <dbReference type="Pfam" id="PF01163"/>
    </source>
</evidence>
<comment type="caution">
    <text evidence="12">The sequence shown here is derived from an EMBL/GenBank/DDBJ whole genome shotgun (WGS) entry which is preliminary data.</text>
</comment>
<evidence type="ECO:0000256" key="9">
    <source>
        <dbReference type="SAM" id="MobiDB-lite"/>
    </source>
</evidence>
<evidence type="ECO:0000313" key="13">
    <source>
        <dbReference type="Proteomes" id="UP000268093"/>
    </source>
</evidence>
<keyword evidence="10" id="KW-0812">Transmembrane</keyword>
<feature type="compositionally biased region" description="Low complexity" evidence="9">
    <location>
        <begin position="158"/>
        <end position="173"/>
    </location>
</feature>
<name>A0A433D687_9FUNG</name>
<protein>
    <recommendedName>
        <fullName evidence="1">non-specific serine/threonine protein kinase</fullName>
        <ecNumber evidence="1">2.7.11.1</ecNumber>
    </recommendedName>
</protein>
<keyword evidence="13" id="KW-1185">Reference proteome</keyword>
<keyword evidence="4" id="KW-0547">Nucleotide-binding</keyword>
<keyword evidence="5" id="KW-0418">Kinase</keyword>
<proteinExistence type="predicted"/>
<accession>A0A433D687</accession>
<dbReference type="SUPFAM" id="SSF56112">
    <property type="entry name" value="Protein kinase-like (PK-like)"/>
    <property type="match status" value="1"/>
</dbReference>
<evidence type="ECO:0000256" key="7">
    <source>
        <dbReference type="ARBA" id="ARBA00047899"/>
    </source>
</evidence>
<keyword evidence="3" id="KW-0808">Transferase</keyword>
<dbReference type="EMBL" id="RBNI01005990">
    <property type="protein sequence ID" value="RUP46334.1"/>
    <property type="molecule type" value="Genomic_DNA"/>
</dbReference>
<evidence type="ECO:0000256" key="1">
    <source>
        <dbReference type="ARBA" id="ARBA00012513"/>
    </source>
</evidence>
<feature type="transmembrane region" description="Helical" evidence="10">
    <location>
        <begin position="266"/>
        <end position="296"/>
    </location>
</feature>
<evidence type="ECO:0000256" key="2">
    <source>
        <dbReference type="ARBA" id="ARBA00022527"/>
    </source>
</evidence>
<organism evidence="12 13">
    <name type="scientific">Jimgerdemannia flammicorona</name>
    <dbReference type="NCBI Taxonomy" id="994334"/>
    <lineage>
        <taxon>Eukaryota</taxon>
        <taxon>Fungi</taxon>
        <taxon>Fungi incertae sedis</taxon>
        <taxon>Mucoromycota</taxon>
        <taxon>Mucoromycotina</taxon>
        <taxon>Endogonomycetes</taxon>
        <taxon>Endogonales</taxon>
        <taxon>Endogonaceae</taxon>
        <taxon>Jimgerdemannia</taxon>
    </lineage>
</organism>
<evidence type="ECO:0000256" key="10">
    <source>
        <dbReference type="SAM" id="Phobius"/>
    </source>
</evidence>
<dbReference type="OrthoDB" id="4062651at2759"/>
<comment type="catalytic activity">
    <reaction evidence="7">
        <text>L-threonyl-[protein] + ATP = O-phospho-L-threonyl-[protein] + ADP + H(+)</text>
        <dbReference type="Rhea" id="RHEA:46608"/>
        <dbReference type="Rhea" id="RHEA-COMP:11060"/>
        <dbReference type="Rhea" id="RHEA-COMP:11605"/>
        <dbReference type="ChEBI" id="CHEBI:15378"/>
        <dbReference type="ChEBI" id="CHEBI:30013"/>
        <dbReference type="ChEBI" id="CHEBI:30616"/>
        <dbReference type="ChEBI" id="CHEBI:61977"/>
        <dbReference type="ChEBI" id="CHEBI:456216"/>
        <dbReference type="EC" id="2.7.11.1"/>
    </reaction>
</comment>
<keyword evidence="10" id="KW-0472">Membrane</keyword>
<dbReference type="AlphaFoldDB" id="A0A433D687"/>
<dbReference type="Pfam" id="PF01163">
    <property type="entry name" value="RIO1"/>
    <property type="match status" value="1"/>
</dbReference>
<evidence type="ECO:0000256" key="3">
    <source>
        <dbReference type="ARBA" id="ARBA00022679"/>
    </source>
</evidence>
<keyword evidence="10" id="KW-1133">Transmembrane helix</keyword>
<keyword evidence="6" id="KW-0067">ATP-binding</keyword>
<evidence type="ECO:0000256" key="6">
    <source>
        <dbReference type="ARBA" id="ARBA00022840"/>
    </source>
</evidence>
<comment type="catalytic activity">
    <reaction evidence="8">
        <text>L-seryl-[protein] + ATP = O-phospho-L-seryl-[protein] + ADP + H(+)</text>
        <dbReference type="Rhea" id="RHEA:17989"/>
        <dbReference type="Rhea" id="RHEA-COMP:9863"/>
        <dbReference type="Rhea" id="RHEA-COMP:11604"/>
        <dbReference type="ChEBI" id="CHEBI:15378"/>
        <dbReference type="ChEBI" id="CHEBI:29999"/>
        <dbReference type="ChEBI" id="CHEBI:30616"/>
        <dbReference type="ChEBI" id="CHEBI:83421"/>
        <dbReference type="ChEBI" id="CHEBI:456216"/>
        <dbReference type="EC" id="2.7.11.1"/>
    </reaction>
</comment>
<dbReference type="EC" id="2.7.11.1" evidence="1"/>
<evidence type="ECO:0000256" key="4">
    <source>
        <dbReference type="ARBA" id="ARBA00022741"/>
    </source>
</evidence>
<reference evidence="12 13" key="1">
    <citation type="journal article" date="2018" name="New Phytol.">
        <title>Phylogenomics of Endogonaceae and evolution of mycorrhizas within Mucoromycota.</title>
        <authorList>
            <person name="Chang Y."/>
            <person name="Desiro A."/>
            <person name="Na H."/>
            <person name="Sandor L."/>
            <person name="Lipzen A."/>
            <person name="Clum A."/>
            <person name="Barry K."/>
            <person name="Grigoriev I.V."/>
            <person name="Martin F.M."/>
            <person name="Stajich J.E."/>
            <person name="Smith M.E."/>
            <person name="Bonito G."/>
            <person name="Spatafora J.W."/>
        </authorList>
    </citation>
    <scope>NUCLEOTIDE SEQUENCE [LARGE SCALE GENOMIC DNA]</scope>
    <source>
        <strain evidence="12 13">GMNB39</strain>
    </source>
</reference>
<evidence type="ECO:0000313" key="12">
    <source>
        <dbReference type="EMBL" id="RUP46334.1"/>
    </source>
</evidence>
<dbReference type="Gene3D" id="1.10.510.10">
    <property type="entry name" value="Transferase(Phosphotransferase) domain 1"/>
    <property type="match status" value="1"/>
</dbReference>
<feature type="region of interest" description="Disordered" evidence="9">
    <location>
        <begin position="153"/>
        <end position="181"/>
    </location>
</feature>
<dbReference type="GO" id="GO:0004674">
    <property type="term" value="F:protein serine/threonine kinase activity"/>
    <property type="evidence" value="ECO:0007669"/>
    <property type="project" value="UniProtKB-KW"/>
</dbReference>
<dbReference type="InterPro" id="IPR018934">
    <property type="entry name" value="RIO_dom"/>
</dbReference>
<evidence type="ECO:0000256" key="5">
    <source>
        <dbReference type="ARBA" id="ARBA00022777"/>
    </source>
</evidence>
<keyword evidence="2" id="KW-0723">Serine/threonine-protein kinase</keyword>
<gene>
    <name evidence="12" type="ORF">BC936DRAFT_147075</name>
</gene>
<sequence>MARMQGPGHATSVMGIMGVSQFKGKYVIVMECANGGNLSKYRSLHHPKNWAGVCLTLETVARRLEELHLTSIIHGDLHPGNVVFHNDHPYLIDVGLSVTECWALDPQDRPTALELRFRLSNLAWYYSIVSPWGWSTIPTETTEFIKMRQEIPDEDENNSSNNFNFADGNSNNAVSDGDNGSNFDFVDGESNYTVSDDDHNSNKNLTFADCESNYIVSHRRQNHTLSNGATEAHAPHSSVIMPTTGSNSQQGTSGGMPRRHRFYTRIIMGALYIPTSIAIAIYCIAVFVPFSIWGLFSENVHGTGALSTPARLYPPRKRCLWCRDCIYCSVPVESVNRRPPSVINRGYPSGFNRPV</sequence>